<feature type="transmembrane region" description="Helical" evidence="1">
    <location>
        <begin position="47"/>
        <end position="66"/>
    </location>
</feature>
<organism evidence="2 3">
    <name type="scientific">Devosia neptuniae</name>
    <dbReference type="NCBI Taxonomy" id="191302"/>
    <lineage>
        <taxon>Bacteria</taxon>
        <taxon>Pseudomonadati</taxon>
        <taxon>Pseudomonadota</taxon>
        <taxon>Alphaproteobacteria</taxon>
        <taxon>Hyphomicrobiales</taxon>
        <taxon>Devosiaceae</taxon>
        <taxon>Devosia</taxon>
    </lineage>
</organism>
<keyword evidence="1" id="KW-0812">Transmembrane</keyword>
<sequence>MFETGDGCTGFQWAEWLFSIRACCDVHDFGGTDGTLLDCLLANTPEWTWPLVGLCIVLMLLFRPLYRLFRPKGQARR</sequence>
<evidence type="ECO:0000313" key="3">
    <source>
        <dbReference type="Proteomes" id="UP001061862"/>
    </source>
</evidence>
<dbReference type="EMBL" id="CP104965">
    <property type="protein sequence ID" value="UXN69899.1"/>
    <property type="molecule type" value="Genomic_DNA"/>
</dbReference>
<evidence type="ECO:0000256" key="1">
    <source>
        <dbReference type="SAM" id="Phobius"/>
    </source>
</evidence>
<gene>
    <name evidence="2" type="ORF">N8A98_22270</name>
</gene>
<reference evidence="2 3" key="1">
    <citation type="submission" date="2022-09" db="EMBL/GenBank/DDBJ databases">
        <title>Interaction between co-microsymbionts with complementary sets of symbiotic genes in legume-rhizobium systems.</title>
        <authorList>
            <person name="Safronova V."/>
            <person name="Sazanova A."/>
            <person name="Afonin A."/>
            <person name="Chirak E."/>
        </authorList>
    </citation>
    <scope>NUCLEOTIDE SEQUENCE [LARGE SCALE GENOMIC DNA]</scope>
    <source>
        <strain evidence="2 3">A18/4-1</strain>
    </source>
</reference>
<dbReference type="Proteomes" id="UP001061862">
    <property type="component" value="Chromosome"/>
</dbReference>
<dbReference type="RefSeq" id="WP_262168587.1">
    <property type="nucleotide sequence ID" value="NZ_CP104965.1"/>
</dbReference>
<keyword evidence="3" id="KW-1185">Reference proteome</keyword>
<keyword evidence="1" id="KW-0472">Membrane</keyword>
<protein>
    <submittedName>
        <fullName evidence="2">Uncharacterized protein</fullName>
    </submittedName>
</protein>
<proteinExistence type="predicted"/>
<keyword evidence="1" id="KW-1133">Transmembrane helix</keyword>
<name>A0ABY6CCK5_9HYPH</name>
<accession>A0ABY6CCK5</accession>
<evidence type="ECO:0000313" key="2">
    <source>
        <dbReference type="EMBL" id="UXN69899.1"/>
    </source>
</evidence>